<accession>A0AA49JEP5</accession>
<dbReference type="PROSITE" id="PS00798">
    <property type="entry name" value="ALDOKETO_REDUCTASE_1"/>
    <property type="match status" value="1"/>
</dbReference>
<dbReference type="SUPFAM" id="SSF51430">
    <property type="entry name" value="NAD(P)-linked oxidoreductase"/>
    <property type="match status" value="1"/>
</dbReference>
<dbReference type="PIRSF" id="PIRSF000097">
    <property type="entry name" value="AKR"/>
    <property type="match status" value="1"/>
</dbReference>
<dbReference type="InterPro" id="IPR020471">
    <property type="entry name" value="AKR"/>
</dbReference>
<dbReference type="InterPro" id="IPR036812">
    <property type="entry name" value="NAD(P)_OxRdtase_dom_sf"/>
</dbReference>
<comment type="catalytic activity">
    <reaction evidence="4">
        <text>hydroxyacetone + NADP(+) = methylglyoxal + NADPH + H(+)</text>
        <dbReference type="Rhea" id="RHEA:27986"/>
        <dbReference type="ChEBI" id="CHEBI:15378"/>
        <dbReference type="ChEBI" id="CHEBI:17158"/>
        <dbReference type="ChEBI" id="CHEBI:27957"/>
        <dbReference type="ChEBI" id="CHEBI:57783"/>
        <dbReference type="ChEBI" id="CHEBI:58349"/>
    </reaction>
</comment>
<gene>
    <name evidence="9" type="ORF">K4G66_06575</name>
</gene>
<evidence type="ECO:0000256" key="1">
    <source>
        <dbReference type="ARBA" id="ARBA00007905"/>
    </source>
</evidence>
<dbReference type="PANTHER" id="PTHR43827:SF3">
    <property type="entry name" value="NADP-DEPENDENT OXIDOREDUCTASE DOMAIN-CONTAINING PROTEIN"/>
    <property type="match status" value="1"/>
</dbReference>
<comment type="similarity">
    <text evidence="1">Belongs to the aldo/keto reductase family.</text>
</comment>
<feature type="binding site" evidence="6">
    <location>
        <position position="105"/>
    </location>
    <ligand>
        <name>substrate</name>
    </ligand>
</feature>
<dbReference type="AlphaFoldDB" id="A0AA49JEP5"/>
<dbReference type="InterPro" id="IPR018170">
    <property type="entry name" value="Aldo/ket_reductase_CS"/>
</dbReference>
<reference evidence="9" key="2">
    <citation type="journal article" date="2024" name="Antonie Van Leeuwenhoek">
        <title>Roseihalotalea indica gen. nov., sp. nov., a halophilic Bacteroidetes from mesopelagic Southwest Indian Ocean with higher carbohydrate metabolic potential.</title>
        <authorList>
            <person name="Chen B."/>
            <person name="Zhang M."/>
            <person name="Lin D."/>
            <person name="Ye J."/>
            <person name="Tang K."/>
        </authorList>
    </citation>
    <scope>NUCLEOTIDE SEQUENCE</scope>
    <source>
        <strain evidence="9">TK19036</strain>
    </source>
</reference>
<organism evidence="9">
    <name type="scientific">Roseihalotalea indica</name>
    <dbReference type="NCBI Taxonomy" id="2867963"/>
    <lineage>
        <taxon>Bacteria</taxon>
        <taxon>Pseudomonadati</taxon>
        <taxon>Bacteroidota</taxon>
        <taxon>Cytophagia</taxon>
        <taxon>Cytophagales</taxon>
        <taxon>Catalimonadaceae</taxon>
        <taxon>Roseihalotalea</taxon>
    </lineage>
</organism>
<evidence type="ECO:0000256" key="6">
    <source>
        <dbReference type="PIRSR" id="PIRSR000097-2"/>
    </source>
</evidence>
<dbReference type="EMBL" id="CP120682">
    <property type="protein sequence ID" value="WKN38363.1"/>
    <property type="molecule type" value="Genomic_DNA"/>
</dbReference>
<dbReference type="Gene3D" id="3.20.20.100">
    <property type="entry name" value="NADP-dependent oxidoreductase domain"/>
    <property type="match status" value="1"/>
</dbReference>
<evidence type="ECO:0000256" key="4">
    <source>
        <dbReference type="ARBA" id="ARBA00049445"/>
    </source>
</evidence>
<feature type="active site" description="Proton donor" evidence="5">
    <location>
        <position position="47"/>
    </location>
</feature>
<dbReference type="InterPro" id="IPR023210">
    <property type="entry name" value="NADP_OxRdtase_dom"/>
</dbReference>
<evidence type="ECO:0000256" key="3">
    <source>
        <dbReference type="ARBA" id="ARBA00023002"/>
    </source>
</evidence>
<name>A0AA49JEP5_9BACT</name>
<dbReference type="CDD" id="cd19140">
    <property type="entry name" value="AKR_AKR3F3"/>
    <property type="match status" value="1"/>
</dbReference>
<evidence type="ECO:0000256" key="5">
    <source>
        <dbReference type="PIRSR" id="PIRSR000097-1"/>
    </source>
</evidence>
<sequence>MIHIDINQEQIPALGFGTYRLKGKDCRDAVTDAISLGYRHIDTARMYDNEAEVGRGIRDSSVNRDDVFVTTKIWYTDLARQDIIHGLEDSLRQLQTDYVNLTLIHWPTPEMNLEESLGALMELQQQGKTRLIGVSNFPSALLKEALSIAPIVCNQVEYHPYLAQDALLDIAQKRRLMLTAFCPLAKGEVLQDNKLKQIGEKYGKSAAQITLRWLVQQENVVAIPKAASREHRVTNLDIFDFSLTEDEMSQIHQLNRNHRLSNPSWAPVWD</sequence>
<evidence type="ECO:0000313" key="9">
    <source>
        <dbReference type="EMBL" id="WKN38363.1"/>
    </source>
</evidence>
<proteinExistence type="inferred from homology"/>
<feature type="domain" description="NADP-dependent oxidoreductase" evidence="8">
    <location>
        <begin position="14"/>
        <end position="255"/>
    </location>
</feature>
<feature type="site" description="Lowers pKa of active site Tyr" evidence="7">
    <location>
        <position position="72"/>
    </location>
</feature>
<dbReference type="PANTHER" id="PTHR43827">
    <property type="entry name" value="2,5-DIKETO-D-GLUCONIC ACID REDUCTASE"/>
    <property type="match status" value="1"/>
</dbReference>
<keyword evidence="3" id="KW-0560">Oxidoreductase</keyword>
<dbReference type="PRINTS" id="PR00069">
    <property type="entry name" value="ALDKETRDTASE"/>
</dbReference>
<dbReference type="GO" id="GO:1990002">
    <property type="term" value="F:methylglyoxal reductase (NADPH) (acetol producing) activity"/>
    <property type="evidence" value="ECO:0007669"/>
    <property type="project" value="TreeGrafter"/>
</dbReference>
<keyword evidence="2" id="KW-0521">NADP</keyword>
<reference evidence="9" key="1">
    <citation type="journal article" date="2023" name="Comput. Struct. Biotechnol. J.">
        <title>Discovery of a novel marine Bacteroidetes with a rich repertoire of carbohydrate-active enzymes.</title>
        <authorList>
            <person name="Chen B."/>
            <person name="Liu G."/>
            <person name="Chen Q."/>
            <person name="Wang H."/>
            <person name="Liu L."/>
            <person name="Tang K."/>
        </authorList>
    </citation>
    <scope>NUCLEOTIDE SEQUENCE</scope>
    <source>
        <strain evidence="9">TK19036</strain>
    </source>
</reference>
<dbReference type="PROSITE" id="PS00062">
    <property type="entry name" value="ALDOKETO_REDUCTASE_2"/>
    <property type="match status" value="1"/>
</dbReference>
<dbReference type="Pfam" id="PF00248">
    <property type="entry name" value="Aldo_ket_red"/>
    <property type="match status" value="1"/>
</dbReference>
<protein>
    <submittedName>
        <fullName evidence="9">Aldo/keto reductase</fullName>
    </submittedName>
</protein>
<dbReference type="GO" id="GO:0051596">
    <property type="term" value="P:methylglyoxal catabolic process"/>
    <property type="evidence" value="ECO:0007669"/>
    <property type="project" value="TreeGrafter"/>
</dbReference>
<evidence type="ECO:0000256" key="2">
    <source>
        <dbReference type="ARBA" id="ARBA00022857"/>
    </source>
</evidence>
<dbReference type="FunFam" id="3.20.20.100:FF:000002">
    <property type="entry name" value="2,5-diketo-D-gluconic acid reductase A"/>
    <property type="match status" value="1"/>
</dbReference>
<evidence type="ECO:0000259" key="8">
    <source>
        <dbReference type="Pfam" id="PF00248"/>
    </source>
</evidence>
<evidence type="ECO:0000256" key="7">
    <source>
        <dbReference type="PIRSR" id="PIRSR000097-3"/>
    </source>
</evidence>